<dbReference type="SUPFAM" id="SSF144284">
    <property type="entry name" value="Sec2 N-terminal region"/>
    <property type="match status" value="1"/>
</dbReference>
<keyword evidence="1" id="KW-0175">Coiled coil</keyword>
<dbReference type="InterPro" id="IPR040351">
    <property type="entry name" value="RAB3IL/RAB3IP/Sec2"/>
</dbReference>
<feature type="domain" description="GDP/GTP exchange factor Sec2 N-terminal" evidence="3">
    <location>
        <begin position="123"/>
        <end position="206"/>
    </location>
</feature>
<gene>
    <name evidence="4" type="ORF">LTR09_011918</name>
</gene>
<name>A0AAJ0D5Y5_9PEZI</name>
<sequence>MAQGGLSNGWNATHMSHDSALSVGSSKADEDAAKIRDLEDEVKHLAEKANTASQRFADYENEIRVLEAKLRQEQRKQSVPTITTESPDTSPASDRPADRPGVSRFGSFMGKKPAAAGAQQNGTASVNIREKELEEKLVKEQTTRIAAEMKVKEVNAEIEDLSATLFQQANEMVAMERRENAALKERIEALEAQRQQKEQQMHQHEEVQENTKADKDQDHDAEALQKENEKLKDKIKHLEQREGDRKRRIERLEAANRRIERVRAMLQPP</sequence>
<feature type="region of interest" description="Disordered" evidence="2">
    <location>
        <begin position="70"/>
        <end position="128"/>
    </location>
</feature>
<proteinExistence type="predicted"/>
<evidence type="ECO:0000313" key="5">
    <source>
        <dbReference type="Proteomes" id="UP001271007"/>
    </source>
</evidence>
<dbReference type="PANTHER" id="PTHR14430">
    <property type="entry name" value="RABIN3-RELATED"/>
    <property type="match status" value="1"/>
</dbReference>
<dbReference type="Pfam" id="PF06428">
    <property type="entry name" value="Sec2p"/>
    <property type="match status" value="1"/>
</dbReference>
<feature type="compositionally biased region" description="Polar residues" evidence="2">
    <location>
        <begin position="77"/>
        <end position="92"/>
    </location>
</feature>
<dbReference type="Gene3D" id="6.10.140.910">
    <property type="match status" value="1"/>
</dbReference>
<comment type="caution">
    <text evidence="4">The sequence shown here is derived from an EMBL/GenBank/DDBJ whole genome shotgun (WGS) entry which is preliminary data.</text>
</comment>
<reference evidence="4" key="1">
    <citation type="submission" date="2023-04" db="EMBL/GenBank/DDBJ databases">
        <title>Black Yeasts Isolated from many extreme environments.</title>
        <authorList>
            <person name="Coleine C."/>
            <person name="Stajich J.E."/>
            <person name="Selbmann L."/>
        </authorList>
    </citation>
    <scope>NUCLEOTIDE SEQUENCE</scope>
    <source>
        <strain evidence="4">CCFEE 5312</strain>
    </source>
</reference>
<accession>A0AAJ0D5Y5</accession>
<feature type="region of interest" description="Disordered" evidence="2">
    <location>
        <begin position="189"/>
        <end position="256"/>
    </location>
</feature>
<evidence type="ECO:0000259" key="3">
    <source>
        <dbReference type="Pfam" id="PF06428"/>
    </source>
</evidence>
<dbReference type="Gene3D" id="1.20.5.170">
    <property type="match status" value="1"/>
</dbReference>
<dbReference type="GO" id="GO:0005085">
    <property type="term" value="F:guanyl-nucleotide exchange factor activity"/>
    <property type="evidence" value="ECO:0007669"/>
    <property type="project" value="InterPro"/>
</dbReference>
<dbReference type="InterPro" id="IPR009449">
    <property type="entry name" value="Sec2_N"/>
</dbReference>
<dbReference type="GO" id="GO:0070319">
    <property type="term" value="C:Golgi to plasma membrane transport vesicle"/>
    <property type="evidence" value="ECO:0007669"/>
    <property type="project" value="TreeGrafter"/>
</dbReference>
<dbReference type="Proteomes" id="UP001271007">
    <property type="component" value="Unassembled WGS sequence"/>
</dbReference>
<dbReference type="GO" id="GO:0051286">
    <property type="term" value="C:cell tip"/>
    <property type="evidence" value="ECO:0007669"/>
    <property type="project" value="TreeGrafter"/>
</dbReference>
<protein>
    <recommendedName>
        <fullName evidence="3">GDP/GTP exchange factor Sec2 N-terminal domain-containing protein</fullName>
    </recommendedName>
</protein>
<dbReference type="EMBL" id="JAWDJX010000085">
    <property type="protein sequence ID" value="KAK3046636.1"/>
    <property type="molecule type" value="Genomic_DNA"/>
</dbReference>
<organism evidence="4 5">
    <name type="scientific">Extremus antarcticus</name>
    <dbReference type="NCBI Taxonomy" id="702011"/>
    <lineage>
        <taxon>Eukaryota</taxon>
        <taxon>Fungi</taxon>
        <taxon>Dikarya</taxon>
        <taxon>Ascomycota</taxon>
        <taxon>Pezizomycotina</taxon>
        <taxon>Dothideomycetes</taxon>
        <taxon>Dothideomycetidae</taxon>
        <taxon>Mycosphaerellales</taxon>
        <taxon>Extremaceae</taxon>
        <taxon>Extremus</taxon>
    </lineage>
</organism>
<dbReference type="GO" id="GO:0006887">
    <property type="term" value="P:exocytosis"/>
    <property type="evidence" value="ECO:0007669"/>
    <property type="project" value="TreeGrafter"/>
</dbReference>
<evidence type="ECO:0000256" key="2">
    <source>
        <dbReference type="SAM" id="MobiDB-lite"/>
    </source>
</evidence>
<keyword evidence="5" id="KW-1185">Reference proteome</keyword>
<dbReference type="AlphaFoldDB" id="A0AAJ0D5Y5"/>
<evidence type="ECO:0000313" key="4">
    <source>
        <dbReference type="EMBL" id="KAK3046636.1"/>
    </source>
</evidence>
<evidence type="ECO:0000256" key="1">
    <source>
        <dbReference type="ARBA" id="ARBA00023054"/>
    </source>
</evidence>
<dbReference type="PANTHER" id="PTHR14430:SF4">
    <property type="entry name" value="GDP_GTP EXCHANGE FACTOR SEC2 N-TERMINAL DOMAIN-CONTAINING PROTEIN"/>
    <property type="match status" value="1"/>
</dbReference>
<feature type="region of interest" description="Disordered" evidence="2">
    <location>
        <begin position="1"/>
        <end position="32"/>
    </location>
</feature>